<sequence>VMAAVEIADGSRFEDLDLPGFLAGQKDLGTKGAPRFVRVSHALPTTGSNKLRKKEMQLDGWRTGDPVYRWTGRGGPA</sequence>
<dbReference type="AlphaFoldDB" id="A0A6N9VDU4"/>
<accession>A0A6N9VDU4</accession>
<protein>
    <submittedName>
        <fullName evidence="1">Acyl-CoA synthetase</fullName>
    </submittedName>
</protein>
<feature type="non-terminal residue" evidence="1">
    <location>
        <position position="1"/>
    </location>
</feature>
<feature type="non-terminal residue" evidence="1">
    <location>
        <position position="77"/>
    </location>
</feature>
<name>A0A6N9VDU4_STRMI</name>
<gene>
    <name evidence="1" type="ORF">G3I39_19445</name>
</gene>
<reference evidence="1 2" key="1">
    <citation type="submission" date="2020-01" db="EMBL/GenBank/DDBJ databases">
        <title>Insect and environment-associated Actinomycetes.</title>
        <authorList>
            <person name="Currrie C."/>
            <person name="Chevrette M."/>
            <person name="Carlson C."/>
            <person name="Stubbendieck R."/>
            <person name="Wendt-Pienkowski E."/>
        </authorList>
    </citation>
    <scope>NUCLEOTIDE SEQUENCE [LARGE SCALE GENOMIC DNA]</scope>
    <source>
        <strain evidence="1 2">SID14438</strain>
    </source>
</reference>
<evidence type="ECO:0000313" key="1">
    <source>
        <dbReference type="EMBL" id="NEB69209.1"/>
    </source>
</evidence>
<comment type="caution">
    <text evidence="1">The sequence shown here is derived from an EMBL/GenBank/DDBJ whole genome shotgun (WGS) entry which is preliminary data.</text>
</comment>
<evidence type="ECO:0000313" key="2">
    <source>
        <dbReference type="Proteomes" id="UP000471648"/>
    </source>
</evidence>
<dbReference type="EMBL" id="JAAGME010000832">
    <property type="protein sequence ID" value="NEB69209.1"/>
    <property type="molecule type" value="Genomic_DNA"/>
</dbReference>
<organism evidence="1 2">
    <name type="scientific">Streptomyces microflavus</name>
    <name type="common">Streptomyces lipmanii</name>
    <dbReference type="NCBI Taxonomy" id="1919"/>
    <lineage>
        <taxon>Bacteria</taxon>
        <taxon>Bacillati</taxon>
        <taxon>Actinomycetota</taxon>
        <taxon>Actinomycetes</taxon>
        <taxon>Kitasatosporales</taxon>
        <taxon>Streptomycetaceae</taxon>
        <taxon>Streptomyces</taxon>
    </lineage>
</organism>
<dbReference type="Proteomes" id="UP000471648">
    <property type="component" value="Unassembled WGS sequence"/>
</dbReference>
<proteinExistence type="predicted"/>